<organism evidence="1 2">
    <name type="scientific">Thorsellia kenyensis</name>
    <dbReference type="NCBI Taxonomy" id="1549888"/>
    <lineage>
        <taxon>Bacteria</taxon>
        <taxon>Pseudomonadati</taxon>
        <taxon>Pseudomonadota</taxon>
        <taxon>Gammaproteobacteria</taxon>
        <taxon>Enterobacterales</taxon>
        <taxon>Thorselliaceae</taxon>
        <taxon>Thorsellia</taxon>
    </lineage>
</organism>
<evidence type="ECO:0000313" key="1">
    <source>
        <dbReference type="EMBL" id="MFC0179944.1"/>
    </source>
</evidence>
<dbReference type="InterPro" id="IPR002514">
    <property type="entry name" value="Transposase_8"/>
</dbReference>
<reference evidence="1 2" key="1">
    <citation type="submission" date="2024-09" db="EMBL/GenBank/DDBJ databases">
        <authorList>
            <person name="Sun Q."/>
            <person name="Mori K."/>
        </authorList>
    </citation>
    <scope>NUCLEOTIDE SEQUENCE [LARGE SCALE GENOMIC DNA]</scope>
    <source>
        <strain evidence="1 2">CCM 8545</strain>
    </source>
</reference>
<sequence>MTSSASVSVQNICNEHVISSASFYKWGLTFNGIDMPIMKRLKEFEEENENGKVIR</sequence>
<evidence type="ECO:0000313" key="2">
    <source>
        <dbReference type="Proteomes" id="UP001589758"/>
    </source>
</evidence>
<dbReference type="Proteomes" id="UP001589758">
    <property type="component" value="Unassembled WGS sequence"/>
</dbReference>
<gene>
    <name evidence="1" type="ORF">ACFFIT_07565</name>
</gene>
<accession>A0ABV6CAE7</accession>
<name>A0ABV6CAE7_9GAMM</name>
<keyword evidence="2" id="KW-1185">Reference proteome</keyword>
<dbReference type="RefSeq" id="WP_385877057.1">
    <property type="nucleotide sequence ID" value="NZ_JBHLXE010000085.1"/>
</dbReference>
<protein>
    <submittedName>
        <fullName evidence="1">Transposase</fullName>
    </submittedName>
</protein>
<comment type="caution">
    <text evidence="1">The sequence shown here is derived from an EMBL/GenBank/DDBJ whole genome shotgun (WGS) entry which is preliminary data.</text>
</comment>
<proteinExistence type="predicted"/>
<dbReference type="EMBL" id="JBHLXE010000085">
    <property type="protein sequence ID" value="MFC0179944.1"/>
    <property type="molecule type" value="Genomic_DNA"/>
</dbReference>
<dbReference type="Pfam" id="PF01527">
    <property type="entry name" value="HTH_Tnp_1"/>
    <property type="match status" value="1"/>
</dbReference>